<evidence type="ECO:0000313" key="1">
    <source>
        <dbReference type="EMBL" id="KDB21802.1"/>
    </source>
</evidence>
<accession>A0A059J2U3</accession>
<reference evidence="1 2" key="1">
    <citation type="submission" date="2014-02" db="EMBL/GenBank/DDBJ databases">
        <title>The Genome Sequence of Trichophyton interdigitale MR816.</title>
        <authorList>
            <consortium name="The Broad Institute Genomics Platform"/>
            <person name="Cuomo C.A."/>
            <person name="White T.C."/>
            <person name="Graser Y."/>
            <person name="Martinez-Rossi N."/>
            <person name="Heitman J."/>
            <person name="Young S.K."/>
            <person name="Zeng Q."/>
            <person name="Gargeya S."/>
            <person name="Abouelleil A."/>
            <person name="Alvarado L."/>
            <person name="Chapman S.B."/>
            <person name="Gainer-Dewar J."/>
            <person name="Goldberg J."/>
            <person name="Griggs A."/>
            <person name="Gujja S."/>
            <person name="Hansen M."/>
            <person name="Howarth C."/>
            <person name="Imamovic A."/>
            <person name="Larimer J."/>
            <person name="Martinez D."/>
            <person name="Murphy C."/>
            <person name="Pearson M.D."/>
            <person name="Persinoti G."/>
            <person name="Poon T."/>
            <person name="Priest M."/>
            <person name="Roberts A.D."/>
            <person name="Saif S."/>
            <person name="Shea T.D."/>
            <person name="Sykes S.N."/>
            <person name="Wortman J."/>
            <person name="Nusbaum C."/>
            <person name="Birren B."/>
        </authorList>
    </citation>
    <scope>NUCLEOTIDE SEQUENCE [LARGE SCALE GENOMIC DNA]</scope>
    <source>
        <strain evidence="1 2">MR816</strain>
    </source>
</reference>
<dbReference type="HOGENOM" id="CLU_2005521_0_0_1"/>
<proteinExistence type="predicted"/>
<evidence type="ECO:0000313" key="2">
    <source>
        <dbReference type="Proteomes" id="UP000024533"/>
    </source>
</evidence>
<gene>
    <name evidence="1" type="ORF">H109_06262</name>
</gene>
<dbReference type="Proteomes" id="UP000024533">
    <property type="component" value="Unassembled WGS sequence"/>
</dbReference>
<organism evidence="1 2">
    <name type="scientific">Trichophyton interdigitale (strain MR816)</name>
    <dbReference type="NCBI Taxonomy" id="1215338"/>
    <lineage>
        <taxon>Eukaryota</taxon>
        <taxon>Fungi</taxon>
        <taxon>Dikarya</taxon>
        <taxon>Ascomycota</taxon>
        <taxon>Pezizomycotina</taxon>
        <taxon>Eurotiomycetes</taxon>
        <taxon>Eurotiomycetidae</taxon>
        <taxon>Onygenales</taxon>
        <taxon>Arthrodermataceae</taxon>
        <taxon>Trichophyton</taxon>
    </lineage>
</organism>
<sequence length="124" mass="13680">MAEGTRLSLSSAAFFAGYGKGSPSGANPTSDNKNRFIGNYSVDLSKWTSTRFREHPTTNRTLFDHHPTLLFPESSVVEYDSLSWVMLHPESQILMGTLAGSLVAMILEGFEIAKSFVKPVPRQL</sequence>
<dbReference type="EMBL" id="AOKY01000394">
    <property type="protein sequence ID" value="KDB21802.1"/>
    <property type="molecule type" value="Genomic_DNA"/>
</dbReference>
<name>A0A059J2U3_TRIIM</name>
<comment type="caution">
    <text evidence="1">The sequence shown here is derived from an EMBL/GenBank/DDBJ whole genome shotgun (WGS) entry which is preliminary data.</text>
</comment>
<dbReference type="AlphaFoldDB" id="A0A059J2U3"/>
<keyword evidence="2" id="KW-1185">Reference proteome</keyword>
<protein>
    <submittedName>
        <fullName evidence="1">Uncharacterized protein</fullName>
    </submittedName>
</protein>